<dbReference type="AlphaFoldDB" id="A0A8J6XGI6"/>
<protein>
    <submittedName>
        <fullName evidence="1">Uncharacterized protein</fullName>
    </submittedName>
</protein>
<keyword evidence="2" id="KW-1185">Reference proteome</keyword>
<gene>
    <name evidence="1" type="ORF">ICL16_05490</name>
</gene>
<dbReference type="Proteomes" id="UP000629098">
    <property type="component" value="Unassembled WGS sequence"/>
</dbReference>
<reference evidence="1" key="1">
    <citation type="submission" date="2020-09" db="EMBL/GenBank/DDBJ databases">
        <title>Iningainema tapete sp. nov. (Scytonemataceae, Cyanobacteria) from greenhouses in central Florida (USA) produces two types of nodularin with biosynthetic potential for microcystin-LR and anabaenopeptins.</title>
        <authorList>
            <person name="Berthold D.E."/>
            <person name="Lefler F.W."/>
            <person name="Huang I.-S."/>
            <person name="Abdulla H."/>
            <person name="Zimba P.V."/>
            <person name="Laughinghouse H.D. IV."/>
        </authorList>
    </citation>
    <scope>NUCLEOTIDE SEQUENCE</scope>
    <source>
        <strain evidence="1">BLCCT55</strain>
    </source>
</reference>
<dbReference type="EMBL" id="JACXAE010000025">
    <property type="protein sequence ID" value="MBD2771581.1"/>
    <property type="molecule type" value="Genomic_DNA"/>
</dbReference>
<sequence>MSNDNSNKLQQLLEWCKIIHACLDSHQVDDAKFFLEQAITPSRKIQLGRLAIFLRQSFWFDR</sequence>
<proteinExistence type="predicted"/>
<name>A0A8J6XGI6_9CYAN</name>
<organism evidence="1 2">
    <name type="scientific">Iningainema tapete BLCC-T55</name>
    <dbReference type="NCBI Taxonomy" id="2748662"/>
    <lineage>
        <taxon>Bacteria</taxon>
        <taxon>Bacillati</taxon>
        <taxon>Cyanobacteriota</taxon>
        <taxon>Cyanophyceae</taxon>
        <taxon>Nostocales</taxon>
        <taxon>Scytonemataceae</taxon>
        <taxon>Iningainema tapete</taxon>
    </lineage>
</organism>
<evidence type="ECO:0000313" key="1">
    <source>
        <dbReference type="EMBL" id="MBD2771581.1"/>
    </source>
</evidence>
<comment type="caution">
    <text evidence="1">The sequence shown here is derived from an EMBL/GenBank/DDBJ whole genome shotgun (WGS) entry which is preliminary data.</text>
</comment>
<accession>A0A8J6XGI6</accession>
<evidence type="ECO:0000313" key="2">
    <source>
        <dbReference type="Proteomes" id="UP000629098"/>
    </source>
</evidence>